<dbReference type="Gene3D" id="2.30.130.10">
    <property type="entry name" value="PUA domain"/>
    <property type="match status" value="1"/>
</dbReference>
<dbReference type="InterPro" id="IPR005715">
    <property type="entry name" value="Glu_5kinase/COase_Synthase"/>
</dbReference>
<dbReference type="PROSITE" id="PS00902">
    <property type="entry name" value="GLUTAMATE_5_KINASE"/>
    <property type="match status" value="1"/>
</dbReference>
<dbReference type="STRING" id="1793963.AXI58_12515"/>
<dbReference type="InterPro" id="IPR011529">
    <property type="entry name" value="Glu_5kinase"/>
</dbReference>
<dbReference type="Proteomes" id="UP000075430">
    <property type="component" value="Unassembled WGS sequence"/>
</dbReference>
<evidence type="ECO:0000256" key="7">
    <source>
        <dbReference type="ARBA" id="ARBA00022840"/>
    </source>
</evidence>
<dbReference type="PANTHER" id="PTHR43654:SF1">
    <property type="entry name" value="ISOPENTENYL PHOSPHATE KINASE"/>
    <property type="match status" value="1"/>
</dbReference>
<evidence type="ECO:0000256" key="1">
    <source>
        <dbReference type="ARBA" id="ARBA00022490"/>
    </source>
</evidence>
<reference evidence="11" key="1">
    <citation type="submission" date="2016-02" db="EMBL/GenBank/DDBJ databases">
        <authorList>
            <person name="Dunlap C."/>
        </authorList>
    </citation>
    <scope>NUCLEOTIDE SEQUENCE [LARGE SCALE GENOMIC DNA]</scope>
    <source>
        <strain evidence="11">NRRL B-41092</strain>
    </source>
</reference>
<comment type="similarity">
    <text evidence="8">Belongs to the glutamate 5-kinase family.</text>
</comment>
<feature type="binding site" evidence="8">
    <location>
        <position position="140"/>
    </location>
    <ligand>
        <name>substrate</name>
    </ligand>
</feature>
<evidence type="ECO:0000256" key="4">
    <source>
        <dbReference type="ARBA" id="ARBA00022679"/>
    </source>
</evidence>
<comment type="caution">
    <text evidence="10">The sequence shown here is derived from an EMBL/GenBank/DDBJ whole genome shotgun (WGS) entry which is preliminary data.</text>
</comment>
<dbReference type="InterPro" id="IPR036974">
    <property type="entry name" value="PUA_sf"/>
</dbReference>
<dbReference type="InterPro" id="IPR001057">
    <property type="entry name" value="Glu/AcGlu_kinase"/>
</dbReference>
<dbReference type="Pfam" id="PF00696">
    <property type="entry name" value="AA_kinase"/>
    <property type="match status" value="1"/>
</dbReference>
<evidence type="ECO:0000256" key="3">
    <source>
        <dbReference type="ARBA" id="ARBA00022650"/>
    </source>
</evidence>
<keyword evidence="11" id="KW-1185">Reference proteome</keyword>
<evidence type="ECO:0000256" key="2">
    <source>
        <dbReference type="ARBA" id="ARBA00022605"/>
    </source>
</evidence>
<dbReference type="SMART" id="SM00359">
    <property type="entry name" value="PUA"/>
    <property type="match status" value="1"/>
</dbReference>
<dbReference type="FunFam" id="3.40.1160.10:FF:000018">
    <property type="entry name" value="Glutamate 5-kinase"/>
    <property type="match status" value="1"/>
</dbReference>
<dbReference type="EC" id="2.7.2.11" evidence="8"/>
<proteinExistence type="inferred from homology"/>
<evidence type="ECO:0000256" key="5">
    <source>
        <dbReference type="ARBA" id="ARBA00022741"/>
    </source>
</evidence>
<dbReference type="Pfam" id="PF01472">
    <property type="entry name" value="PUA"/>
    <property type="match status" value="1"/>
</dbReference>
<comment type="function">
    <text evidence="8">Catalyzes the transfer of a phosphate group to glutamate to form L-glutamate 5-phosphate.</text>
</comment>
<dbReference type="GO" id="GO:0005524">
    <property type="term" value="F:ATP binding"/>
    <property type="evidence" value="ECO:0007669"/>
    <property type="project" value="UniProtKB-KW"/>
</dbReference>
<sequence>MTSRPKMKRVVVKIGSSSLTSLHGEISRRKLEALVDQIAQLKDSGYEVILVSSGAVAAGYRKLGFIQKPESLPEKQASASIGQGLLMEAYSKLFLAHGYVASQILITRSDFSDEYRYHNVRNTMNVLLERGIIPIINENDTVTVNRLKFGDNDTLAAKVAGLIDADMLAILSDIDGLYDDNPRSNPKAKRVKHVSDITPEIEASAKEAGSEMGTGGMRSKLDAFKIVMASGIKGFLGQANAPDILIQAVEEAAEGTYFEAEGTLPLNHKEQWIAFNSGPEGEIVMGKESSRHVTNGNVALSPKDIDEIKGKFSSGAVVRLLDQQGEELGLGIVNYSSAQLQTLKETPHKQAEQSIIDPEAFVCHVELSIPIC</sequence>
<accession>A0A150F9W2</accession>
<dbReference type="InterPro" id="IPR015947">
    <property type="entry name" value="PUA-like_sf"/>
</dbReference>
<keyword evidence="5 8" id="KW-0547">Nucleotide-binding</keyword>
<dbReference type="GO" id="GO:0005829">
    <property type="term" value="C:cytosol"/>
    <property type="evidence" value="ECO:0007669"/>
    <property type="project" value="TreeGrafter"/>
</dbReference>
<organism evidence="10 11">
    <name type="scientific">Bacillus nakamurai</name>
    <dbReference type="NCBI Taxonomy" id="1793963"/>
    <lineage>
        <taxon>Bacteria</taxon>
        <taxon>Bacillati</taxon>
        <taxon>Bacillota</taxon>
        <taxon>Bacilli</taxon>
        <taxon>Bacillales</taxon>
        <taxon>Bacillaceae</taxon>
        <taxon>Bacillus</taxon>
    </lineage>
</organism>
<evidence type="ECO:0000313" key="11">
    <source>
        <dbReference type="Proteomes" id="UP000075430"/>
    </source>
</evidence>
<keyword evidence="7 8" id="KW-0067">ATP-binding</keyword>
<dbReference type="InterPro" id="IPR036393">
    <property type="entry name" value="AceGlu_kinase-like_sf"/>
</dbReference>
<dbReference type="NCBIfam" id="TIGR01027">
    <property type="entry name" value="proB"/>
    <property type="match status" value="1"/>
</dbReference>
<keyword evidence="6 8" id="KW-0418">Kinase</keyword>
<dbReference type="SUPFAM" id="SSF53633">
    <property type="entry name" value="Carbamate kinase-like"/>
    <property type="match status" value="1"/>
</dbReference>
<dbReference type="InterPro" id="IPR019797">
    <property type="entry name" value="Glutamate_5-kinase_CS"/>
</dbReference>
<comment type="subcellular location">
    <subcellularLocation>
        <location evidence="8">Cytoplasm</location>
    </subcellularLocation>
</comment>
<feature type="binding site" evidence="8">
    <location>
        <begin position="172"/>
        <end position="173"/>
    </location>
    <ligand>
        <name>ATP</name>
        <dbReference type="ChEBI" id="CHEBI:30616"/>
    </ligand>
</feature>
<dbReference type="InterPro" id="IPR041739">
    <property type="entry name" value="G5K_ProB"/>
</dbReference>
<dbReference type="PROSITE" id="PS50890">
    <property type="entry name" value="PUA"/>
    <property type="match status" value="1"/>
</dbReference>
<dbReference type="UniPathway" id="UPA00098">
    <property type="reaction ID" value="UER00359"/>
</dbReference>
<comment type="pathway">
    <text evidence="8">Amino-acid biosynthesis; L-proline biosynthesis; L-glutamate 5-semialdehyde from L-glutamate: step 1/2.</text>
</comment>
<feature type="binding site" evidence="8">
    <location>
        <position position="152"/>
    </location>
    <ligand>
        <name>substrate</name>
    </ligand>
</feature>
<feature type="domain" description="PUA" evidence="9">
    <location>
        <begin position="281"/>
        <end position="355"/>
    </location>
</feature>
<feature type="binding site" evidence="8">
    <location>
        <position position="13"/>
    </location>
    <ligand>
        <name>ATP</name>
        <dbReference type="ChEBI" id="CHEBI:30616"/>
    </ligand>
</feature>
<dbReference type="GO" id="GO:0003723">
    <property type="term" value="F:RNA binding"/>
    <property type="evidence" value="ECO:0007669"/>
    <property type="project" value="InterPro"/>
</dbReference>
<evidence type="ECO:0000256" key="6">
    <source>
        <dbReference type="ARBA" id="ARBA00022777"/>
    </source>
</evidence>
<dbReference type="SUPFAM" id="SSF88697">
    <property type="entry name" value="PUA domain-like"/>
    <property type="match status" value="1"/>
</dbReference>
<evidence type="ECO:0000313" key="10">
    <source>
        <dbReference type="EMBL" id="KXZ21760.1"/>
    </source>
</evidence>
<dbReference type="PIRSF" id="PIRSF000729">
    <property type="entry name" value="GK"/>
    <property type="match status" value="1"/>
</dbReference>
<feature type="binding site" evidence="8">
    <location>
        <position position="53"/>
    </location>
    <ligand>
        <name>substrate</name>
    </ligand>
</feature>
<dbReference type="PANTHER" id="PTHR43654">
    <property type="entry name" value="GLUTAMATE 5-KINASE"/>
    <property type="match status" value="1"/>
</dbReference>
<protein>
    <recommendedName>
        <fullName evidence="8">Glutamate 5-kinase</fullName>
        <ecNumber evidence="8">2.7.2.11</ecNumber>
    </recommendedName>
    <alternativeName>
        <fullName evidence="8">Gamma-glutamyl kinase</fullName>
        <shortName evidence="8">GK</shortName>
    </alternativeName>
</protein>
<evidence type="ECO:0000256" key="8">
    <source>
        <dbReference type="HAMAP-Rule" id="MF_00456"/>
    </source>
</evidence>
<dbReference type="Gene3D" id="3.40.1160.10">
    <property type="entry name" value="Acetylglutamate kinase-like"/>
    <property type="match status" value="1"/>
</dbReference>
<name>A0A150F9W2_9BACI</name>
<evidence type="ECO:0000259" key="9">
    <source>
        <dbReference type="SMART" id="SM00359"/>
    </source>
</evidence>
<gene>
    <name evidence="8" type="primary">proB</name>
    <name evidence="10" type="ORF">AXI58_12515</name>
</gene>
<keyword evidence="2 8" id="KW-0028">Amino-acid biosynthesis</keyword>
<keyword evidence="4 8" id="KW-0808">Transferase</keyword>
<keyword evidence="1 8" id="KW-0963">Cytoplasm</keyword>
<dbReference type="GO" id="GO:0055129">
    <property type="term" value="P:L-proline biosynthetic process"/>
    <property type="evidence" value="ECO:0007669"/>
    <property type="project" value="UniProtKB-UniRule"/>
</dbReference>
<dbReference type="HAMAP" id="MF_00456">
    <property type="entry name" value="ProB"/>
    <property type="match status" value="1"/>
</dbReference>
<dbReference type="InterPro" id="IPR001048">
    <property type="entry name" value="Asp/Glu/Uridylate_kinase"/>
</dbReference>
<dbReference type="AlphaFoldDB" id="A0A150F9W2"/>
<dbReference type="EMBL" id="LSBA01000006">
    <property type="protein sequence ID" value="KXZ21760.1"/>
    <property type="molecule type" value="Genomic_DNA"/>
</dbReference>
<feature type="binding site" evidence="8">
    <location>
        <begin position="214"/>
        <end position="220"/>
    </location>
    <ligand>
        <name>ATP</name>
        <dbReference type="ChEBI" id="CHEBI:30616"/>
    </ligand>
</feature>
<dbReference type="InterPro" id="IPR002478">
    <property type="entry name" value="PUA"/>
</dbReference>
<dbReference type="CDD" id="cd21157">
    <property type="entry name" value="PUA_G5K"/>
    <property type="match status" value="1"/>
</dbReference>
<dbReference type="CDD" id="cd04242">
    <property type="entry name" value="AAK_G5K_ProB"/>
    <property type="match status" value="1"/>
</dbReference>
<keyword evidence="3 8" id="KW-0641">Proline biosynthesis</keyword>
<dbReference type="PRINTS" id="PR00474">
    <property type="entry name" value="GLU5KINASE"/>
</dbReference>
<comment type="catalytic activity">
    <reaction evidence="8">
        <text>L-glutamate + ATP = L-glutamyl 5-phosphate + ADP</text>
        <dbReference type="Rhea" id="RHEA:14877"/>
        <dbReference type="ChEBI" id="CHEBI:29985"/>
        <dbReference type="ChEBI" id="CHEBI:30616"/>
        <dbReference type="ChEBI" id="CHEBI:58274"/>
        <dbReference type="ChEBI" id="CHEBI:456216"/>
        <dbReference type="EC" id="2.7.2.11"/>
    </reaction>
</comment>
<dbReference type="GO" id="GO:0004349">
    <property type="term" value="F:glutamate 5-kinase activity"/>
    <property type="evidence" value="ECO:0007669"/>
    <property type="project" value="UniProtKB-UniRule"/>
</dbReference>